<name>A0A0W8FGH4_9ZZZZ</name>
<organism evidence="1">
    <name type="scientific">hydrocarbon metagenome</name>
    <dbReference type="NCBI Taxonomy" id="938273"/>
    <lineage>
        <taxon>unclassified sequences</taxon>
        <taxon>metagenomes</taxon>
        <taxon>ecological metagenomes</taxon>
    </lineage>
</organism>
<dbReference type="EMBL" id="LNQE01001239">
    <property type="protein sequence ID" value="KUG19975.1"/>
    <property type="molecule type" value="Genomic_DNA"/>
</dbReference>
<dbReference type="AlphaFoldDB" id="A0A0W8FGH4"/>
<gene>
    <name evidence="1" type="ORF">ASZ90_010299</name>
</gene>
<protein>
    <submittedName>
        <fullName evidence="1">Uncharacterized protein</fullName>
    </submittedName>
</protein>
<reference evidence="1" key="1">
    <citation type="journal article" date="2015" name="Proc. Natl. Acad. Sci. U.S.A.">
        <title>Networks of energetic and metabolic interactions define dynamics in microbial communities.</title>
        <authorList>
            <person name="Embree M."/>
            <person name="Liu J.K."/>
            <person name="Al-Bassam M.M."/>
            <person name="Zengler K."/>
        </authorList>
    </citation>
    <scope>NUCLEOTIDE SEQUENCE</scope>
</reference>
<sequence length="114" mass="12792">MVDTVVVEIVGLSTSECGPFPCDETRTCGLEVCYPSNSLMDAVDALRQAILEEYGDRVEVQLTLLDEEMPEHIREIIEKRHPPLPIILVNGRLTAIGRISLRLISEEIEEELES</sequence>
<proteinExistence type="predicted"/>
<accession>A0A0W8FGH4</accession>
<comment type="caution">
    <text evidence="1">The sequence shown here is derived from an EMBL/GenBank/DDBJ whole genome shotgun (WGS) entry which is preliminary data.</text>
</comment>
<evidence type="ECO:0000313" key="1">
    <source>
        <dbReference type="EMBL" id="KUG19975.1"/>
    </source>
</evidence>